<evidence type="ECO:0000256" key="2">
    <source>
        <dbReference type="ARBA" id="ARBA00022771"/>
    </source>
</evidence>
<dbReference type="EMBL" id="NMUH01000789">
    <property type="protein sequence ID" value="MQL84826.1"/>
    <property type="molecule type" value="Genomic_DNA"/>
</dbReference>
<dbReference type="Pfam" id="PF00533">
    <property type="entry name" value="BRCT"/>
    <property type="match status" value="1"/>
</dbReference>
<feature type="domain" description="PHD-type" evidence="6">
    <location>
        <begin position="1156"/>
        <end position="1212"/>
    </location>
</feature>
<dbReference type="InterPro" id="IPR019787">
    <property type="entry name" value="Znf_PHD-finger"/>
</dbReference>
<feature type="domain" description="BRCT" evidence="7">
    <location>
        <begin position="8"/>
        <end position="98"/>
    </location>
</feature>
<feature type="compositionally biased region" description="Polar residues" evidence="5">
    <location>
        <begin position="505"/>
        <end position="517"/>
    </location>
</feature>
<evidence type="ECO:0000259" key="6">
    <source>
        <dbReference type="PROSITE" id="PS50016"/>
    </source>
</evidence>
<dbReference type="Gene3D" id="3.30.40.10">
    <property type="entry name" value="Zinc/RING finger domain, C3HC4 (zinc finger)"/>
    <property type="match status" value="1"/>
</dbReference>
<name>A0A843UR42_COLES</name>
<dbReference type="PROSITE" id="PS50172">
    <property type="entry name" value="BRCT"/>
    <property type="match status" value="3"/>
</dbReference>
<dbReference type="SMART" id="SM00292">
    <property type="entry name" value="BRCT"/>
    <property type="match status" value="4"/>
</dbReference>
<feature type="compositionally biased region" description="Polar residues" evidence="5">
    <location>
        <begin position="551"/>
        <end position="563"/>
    </location>
</feature>
<dbReference type="Pfam" id="PF00628">
    <property type="entry name" value="PHD"/>
    <property type="match status" value="1"/>
</dbReference>
<dbReference type="InterPro" id="IPR001357">
    <property type="entry name" value="BRCT_dom"/>
</dbReference>
<gene>
    <name evidence="8" type="ORF">Taro_017336</name>
</gene>
<feature type="compositionally biased region" description="Polar residues" evidence="5">
    <location>
        <begin position="838"/>
        <end position="850"/>
    </location>
</feature>
<dbReference type="Proteomes" id="UP000652761">
    <property type="component" value="Unassembled WGS sequence"/>
</dbReference>
<feature type="compositionally biased region" description="Basic and acidic residues" evidence="5">
    <location>
        <begin position="851"/>
        <end position="862"/>
    </location>
</feature>
<dbReference type="PANTHER" id="PTHR47181:SF2">
    <property type="entry name" value="BRCA1 C TERMINUS DOMAIN CONTAINING PROTEIN, EXPRESSED"/>
    <property type="match status" value="1"/>
</dbReference>
<evidence type="ECO:0000256" key="3">
    <source>
        <dbReference type="ARBA" id="ARBA00022833"/>
    </source>
</evidence>
<dbReference type="SMART" id="SM00249">
    <property type="entry name" value="PHD"/>
    <property type="match status" value="1"/>
</dbReference>
<feature type="region of interest" description="Disordered" evidence="5">
    <location>
        <begin position="654"/>
        <end position="676"/>
    </location>
</feature>
<dbReference type="InterPro" id="IPR001965">
    <property type="entry name" value="Znf_PHD"/>
</dbReference>
<proteinExistence type="predicted"/>
<keyword evidence="1" id="KW-0479">Metal-binding</keyword>
<dbReference type="SUPFAM" id="SSF52113">
    <property type="entry name" value="BRCT domain"/>
    <property type="match status" value="3"/>
</dbReference>
<dbReference type="CDD" id="cd17730">
    <property type="entry name" value="BRCT_PAXIP1_rpt4"/>
    <property type="match status" value="1"/>
</dbReference>
<reference evidence="8" key="1">
    <citation type="submission" date="2017-07" db="EMBL/GenBank/DDBJ databases">
        <title>Taro Niue Genome Assembly and Annotation.</title>
        <authorList>
            <person name="Atibalentja N."/>
            <person name="Keating K."/>
            <person name="Fields C.J."/>
        </authorList>
    </citation>
    <scope>NUCLEOTIDE SEQUENCE</scope>
    <source>
        <strain evidence="8">Niue_2</strain>
        <tissue evidence="8">Leaf</tissue>
    </source>
</reference>
<dbReference type="OrthoDB" id="1935339at2759"/>
<organism evidence="8 9">
    <name type="scientific">Colocasia esculenta</name>
    <name type="common">Wild taro</name>
    <name type="synonym">Arum esculentum</name>
    <dbReference type="NCBI Taxonomy" id="4460"/>
    <lineage>
        <taxon>Eukaryota</taxon>
        <taxon>Viridiplantae</taxon>
        <taxon>Streptophyta</taxon>
        <taxon>Embryophyta</taxon>
        <taxon>Tracheophyta</taxon>
        <taxon>Spermatophyta</taxon>
        <taxon>Magnoliopsida</taxon>
        <taxon>Liliopsida</taxon>
        <taxon>Araceae</taxon>
        <taxon>Aroideae</taxon>
        <taxon>Colocasieae</taxon>
        <taxon>Colocasia</taxon>
    </lineage>
</organism>
<dbReference type="PANTHER" id="PTHR47181">
    <property type="entry name" value="BRCA1 C TERMINUS DOMAIN CONTAINING PROTEIN, EXPRESSED"/>
    <property type="match status" value="1"/>
</dbReference>
<dbReference type="SUPFAM" id="SSF57903">
    <property type="entry name" value="FYVE/PHD zinc finger"/>
    <property type="match status" value="1"/>
</dbReference>
<feature type="region of interest" description="Disordered" evidence="5">
    <location>
        <begin position="446"/>
        <end position="521"/>
    </location>
</feature>
<dbReference type="InterPro" id="IPR044254">
    <property type="entry name" value="At4g02110-like"/>
</dbReference>
<dbReference type="Pfam" id="PF12738">
    <property type="entry name" value="PTCB-BRCT"/>
    <property type="match status" value="1"/>
</dbReference>
<evidence type="ECO:0000313" key="8">
    <source>
        <dbReference type="EMBL" id="MQL84826.1"/>
    </source>
</evidence>
<dbReference type="Gene3D" id="3.40.50.10190">
    <property type="entry name" value="BRCT domain"/>
    <property type="match status" value="4"/>
</dbReference>
<dbReference type="PROSITE" id="PS50016">
    <property type="entry name" value="ZF_PHD_2"/>
    <property type="match status" value="1"/>
</dbReference>
<dbReference type="InterPro" id="IPR036420">
    <property type="entry name" value="BRCT_dom_sf"/>
</dbReference>
<keyword evidence="2 4" id="KW-0863">Zinc-finger</keyword>
<feature type="compositionally biased region" description="Polar residues" evidence="5">
    <location>
        <begin position="453"/>
        <end position="478"/>
    </location>
</feature>
<dbReference type="AlphaFoldDB" id="A0A843UR42"/>
<feature type="region of interest" description="Disordered" evidence="5">
    <location>
        <begin position="827"/>
        <end position="868"/>
    </location>
</feature>
<feature type="region of interest" description="Disordered" evidence="5">
    <location>
        <begin position="551"/>
        <end position="574"/>
    </location>
</feature>
<feature type="domain" description="BRCT" evidence="7">
    <location>
        <begin position="922"/>
        <end position="996"/>
    </location>
</feature>
<feature type="domain" description="BRCT" evidence="7">
    <location>
        <begin position="112"/>
        <end position="194"/>
    </location>
</feature>
<evidence type="ECO:0000259" key="7">
    <source>
        <dbReference type="PROSITE" id="PS50172"/>
    </source>
</evidence>
<feature type="region of interest" description="Disordered" evidence="5">
    <location>
        <begin position="719"/>
        <end position="741"/>
    </location>
</feature>
<dbReference type="CDD" id="cd17738">
    <property type="entry name" value="BRCT_TopBP1_rpt7"/>
    <property type="match status" value="1"/>
</dbReference>
<sequence length="1225" mass="135067">MPGGASSSDGEVFAGVRFVLFGFDSVSEVQYRSELIRGGGVDVGRYDPSCTHVIVSGRVYDDPVCVAARNDSKMVVTELWIEDSVDFGAVADANKILYRPVRDLNGIPGSGSLFICLTGYQRQERDTIMKMVNLMGAHFSKPLIAAKVTHLICYKFEGEKYELAKRVNIKLVNHRWLEDCLKAWEILPVDDYGRSGWELEIMEAEARDSDEETEEDSNVKQLAQGNFTDCLPRIMPMSTISKASSPAVGTLTIQQEVSPPNKIPHHKFEDAHMVNQFLSSPCKESMSIRTSDDNCKVLGEFSNKTNMGVRNSYMRETDHNEAPVVPENVVNLNKQNNRFTPDSAGKTITRSDAVEDRFGSLGYSQKKPRTSLSTEDVWTRIDSFHEKLQGNDVSMLALKQDTNNFAFAAIQSPAAFANLNCKEGPSGTSPLKTKIAVPRFDSLSPKSGYGNLKASTPRNSLGASRSGQFTSFLSNNAPQDKPGCPLADERSPSDVTVLTSPMVHQDQSSSKSNSATLKQKAMKRNYTSRANATAFSSDIQVTNLFCNSASMRQQDNQESTSGDQHGLETGVSDGTLSPIGNKLNIFQDCNPVVSPSCKISTSNDVNSLSPLSTNGQDADDMSLKCETLKTTLLKESAESLQPDKLGVSVTRLSNIQSGTRQNEKPTNKRSSHCAGMRISPNAADSCIHPNSSAKTLTKKAIANRKLGCKLKTSIASNTEGTACSNDSVKVKNRNPEDENSVRNTEIVATLSKDAVTEDLVKGCNSVYKDNKESVGVSMDFHLTEKAIESSPKPVEVKDLMLQEAVDDRKSESDKSVSIDVAMQQKVKKAHKALKRNSTKNVNAAKTQTSSDAEKENKPEENVSARVKSGKHGCLDMRVKDGETLGPKCKIIDEITSNPQQSHQLQKIISEPAWFIVSGHRWQRKDYQLIIKRLRGRLCNDSHHWSYKATHFIVPEPVRRTEKFFAAAASGRWILKTDYLTASKEAGKFLEEEPFECHKNGFTEDGAISLEAPRKWRRLRERTGHGAFYGMRIITYGESILPPMDTLKRVVKAGDGTILATSPPYTRFLKSGVDFAVIGAGMPHVDSWIQQFMGHEIPCILADYLVEYVCKPGFPLDKHVLYKTHACAEKSFANLLKRSEEIVTADDSRTSSEDPDDLSCSVCGSRDRGEVMLVCGDESGFRGCGIGTHIDCCDPPLDAVPEEDWFCADCTETRARKVPVKGRRKR</sequence>
<evidence type="ECO:0008006" key="10">
    <source>
        <dbReference type="Google" id="ProtNLM"/>
    </source>
</evidence>
<evidence type="ECO:0000256" key="5">
    <source>
        <dbReference type="SAM" id="MobiDB-lite"/>
    </source>
</evidence>
<accession>A0A843UR42</accession>
<dbReference type="GO" id="GO:0008270">
    <property type="term" value="F:zinc ion binding"/>
    <property type="evidence" value="ECO:0007669"/>
    <property type="project" value="UniProtKB-KW"/>
</dbReference>
<protein>
    <recommendedName>
        <fullName evidence="10">BRCT domain-containing protein</fullName>
    </recommendedName>
</protein>
<dbReference type="InterPro" id="IPR013083">
    <property type="entry name" value="Znf_RING/FYVE/PHD"/>
</dbReference>
<feature type="compositionally biased region" description="Basic residues" evidence="5">
    <location>
        <begin position="827"/>
        <end position="837"/>
    </location>
</feature>
<keyword evidence="3" id="KW-0862">Zinc</keyword>
<evidence type="ECO:0000313" key="9">
    <source>
        <dbReference type="Proteomes" id="UP000652761"/>
    </source>
</evidence>
<comment type="caution">
    <text evidence="8">The sequence shown here is derived from an EMBL/GenBank/DDBJ whole genome shotgun (WGS) entry which is preliminary data.</text>
</comment>
<evidence type="ECO:0000256" key="4">
    <source>
        <dbReference type="PROSITE-ProRule" id="PRU00146"/>
    </source>
</evidence>
<evidence type="ECO:0000256" key="1">
    <source>
        <dbReference type="ARBA" id="ARBA00022723"/>
    </source>
</evidence>
<dbReference type="InterPro" id="IPR011011">
    <property type="entry name" value="Znf_FYVE_PHD"/>
</dbReference>
<keyword evidence="9" id="KW-1185">Reference proteome</keyword>